<dbReference type="PANTHER" id="PTHR24095">
    <property type="entry name" value="ACETYL-COENZYME A SYNTHETASE"/>
    <property type="match status" value="1"/>
</dbReference>
<comment type="catalytic activity">
    <reaction evidence="5">
        <text>acetate + ATP + CoA = acetyl-CoA + AMP + diphosphate</text>
        <dbReference type="Rhea" id="RHEA:23176"/>
        <dbReference type="ChEBI" id="CHEBI:30089"/>
        <dbReference type="ChEBI" id="CHEBI:30616"/>
        <dbReference type="ChEBI" id="CHEBI:33019"/>
        <dbReference type="ChEBI" id="CHEBI:57287"/>
        <dbReference type="ChEBI" id="CHEBI:57288"/>
        <dbReference type="ChEBI" id="CHEBI:456215"/>
        <dbReference type="EC" id="6.2.1.1"/>
    </reaction>
</comment>
<evidence type="ECO:0000313" key="9">
    <source>
        <dbReference type="EMBL" id="KAF8821006.1"/>
    </source>
</evidence>
<dbReference type="InterPro" id="IPR011904">
    <property type="entry name" value="Ac_CoA_lig"/>
</dbReference>
<feature type="domain" description="AMP-binding enzyme C-terminal" evidence="7">
    <location>
        <begin position="592"/>
        <end position="673"/>
    </location>
</feature>
<evidence type="ECO:0000259" key="8">
    <source>
        <dbReference type="Pfam" id="PF16177"/>
    </source>
</evidence>
<evidence type="ECO:0000256" key="2">
    <source>
        <dbReference type="ARBA" id="ARBA00022598"/>
    </source>
</evidence>
<name>A0ABQ7JAI4_9APIC</name>
<dbReference type="PANTHER" id="PTHR24095:SF14">
    <property type="entry name" value="ACETYL-COENZYME A SYNTHETASE 1"/>
    <property type="match status" value="1"/>
</dbReference>
<dbReference type="SUPFAM" id="SSF56801">
    <property type="entry name" value="Acetyl-CoA synthetase-like"/>
    <property type="match status" value="1"/>
</dbReference>
<evidence type="ECO:0000256" key="3">
    <source>
        <dbReference type="ARBA" id="ARBA00022741"/>
    </source>
</evidence>
<evidence type="ECO:0000259" key="6">
    <source>
        <dbReference type="Pfam" id="PF00501"/>
    </source>
</evidence>
<feature type="domain" description="AMP-dependent synthetase/ligase" evidence="6">
    <location>
        <begin position="144"/>
        <end position="536"/>
    </location>
</feature>
<gene>
    <name evidence="9" type="ORF">IE077_002572</name>
</gene>
<keyword evidence="10" id="KW-1185">Reference proteome</keyword>
<accession>A0ABQ7JAI4</accession>
<evidence type="ECO:0000256" key="1">
    <source>
        <dbReference type="ARBA" id="ARBA00006432"/>
    </source>
</evidence>
<keyword evidence="4 5" id="KW-0067">ATP-binding</keyword>
<evidence type="ECO:0000256" key="4">
    <source>
        <dbReference type="ARBA" id="ARBA00022840"/>
    </source>
</evidence>
<keyword evidence="3 5" id="KW-0547">Nucleotide-binding</keyword>
<dbReference type="Pfam" id="PF00501">
    <property type="entry name" value="AMP-binding"/>
    <property type="match status" value="1"/>
</dbReference>
<comment type="caution">
    <text evidence="9">The sequence shown here is derived from an EMBL/GenBank/DDBJ whole genome shotgun (WGS) entry which is preliminary data.</text>
</comment>
<protein>
    <recommendedName>
        <fullName evidence="5">Acetyl-coenzyme A synthetase</fullName>
        <ecNumber evidence="5">6.2.1.1</ecNumber>
    </recommendedName>
</protein>
<organism evidence="9 10">
    <name type="scientific">Cardiosporidium cionae</name>
    <dbReference type="NCBI Taxonomy" id="476202"/>
    <lineage>
        <taxon>Eukaryota</taxon>
        <taxon>Sar</taxon>
        <taxon>Alveolata</taxon>
        <taxon>Apicomplexa</taxon>
        <taxon>Aconoidasida</taxon>
        <taxon>Nephromycida</taxon>
        <taxon>Cardiosporidium</taxon>
    </lineage>
</organism>
<dbReference type="InterPro" id="IPR025110">
    <property type="entry name" value="AMP-bd_C"/>
</dbReference>
<dbReference type="Gene3D" id="3.30.300.30">
    <property type="match status" value="1"/>
</dbReference>
<dbReference type="Pfam" id="PF13193">
    <property type="entry name" value="AMP-binding_C"/>
    <property type="match status" value="1"/>
</dbReference>
<dbReference type="InterPro" id="IPR042099">
    <property type="entry name" value="ANL_N_sf"/>
</dbReference>
<feature type="domain" description="Acetyl-coenzyme A synthetase N-terminal" evidence="8">
    <location>
        <begin position="86"/>
        <end position="142"/>
    </location>
</feature>
<dbReference type="NCBIfam" id="NF001208">
    <property type="entry name" value="PRK00174.1"/>
    <property type="match status" value="1"/>
</dbReference>
<keyword evidence="2 5" id="KW-0436">Ligase</keyword>
<dbReference type="Pfam" id="PF16177">
    <property type="entry name" value="ACAS_N"/>
    <property type="match status" value="1"/>
</dbReference>
<proteinExistence type="inferred from homology"/>
<dbReference type="PROSITE" id="PS00455">
    <property type="entry name" value="AMP_BINDING"/>
    <property type="match status" value="1"/>
</dbReference>
<dbReference type="InterPro" id="IPR020845">
    <property type="entry name" value="AMP-binding_CS"/>
</dbReference>
<evidence type="ECO:0000259" key="7">
    <source>
        <dbReference type="Pfam" id="PF13193"/>
    </source>
</evidence>
<dbReference type="Proteomes" id="UP000823046">
    <property type="component" value="Unassembled WGS sequence"/>
</dbReference>
<evidence type="ECO:0000256" key="5">
    <source>
        <dbReference type="RuleBase" id="RU361147"/>
    </source>
</evidence>
<dbReference type="EMBL" id="JADAQX010000254">
    <property type="protein sequence ID" value="KAF8821006.1"/>
    <property type="molecule type" value="Genomic_DNA"/>
</dbReference>
<comment type="similarity">
    <text evidence="1 5">Belongs to the ATP-dependent AMP-binding enzyme family.</text>
</comment>
<dbReference type="InterPro" id="IPR032387">
    <property type="entry name" value="ACAS_N"/>
</dbReference>
<evidence type="ECO:0000313" key="10">
    <source>
        <dbReference type="Proteomes" id="UP000823046"/>
    </source>
</evidence>
<dbReference type="InterPro" id="IPR045851">
    <property type="entry name" value="AMP-bd_C_sf"/>
</dbReference>
<dbReference type="Gene3D" id="3.40.50.12780">
    <property type="entry name" value="N-terminal domain of ligase-like"/>
    <property type="match status" value="1"/>
</dbReference>
<dbReference type="CDD" id="cd05966">
    <property type="entry name" value="ACS"/>
    <property type="match status" value="1"/>
</dbReference>
<sequence length="712" mass="80243">MSHSVLNTVSDRPLTSVCWQLSFIFSFKFSQYYTMEKNGVENDSSEIMEEAQANIENIEKTIPQSEIYDIAPQNKERCHIFSREMYDHMYYRSIHDADNFWKEMALENLRWISPFNRTTAGSLLEGDFRWFINGKLNVCDNCVDRWAEQFPDRIAIIWEGDDPEEILKITYRTLLMEVCRFANMLKQLHVHKGDTVCIYMPMIPEVAYAMLACARIGAAHNVVFAGFSSQSLQERILMADSQIIITADQGIRGGKIIPLKDIADEALKNCPNVKHCIIFKRIGKPINFVEGRDIMGKEYMAEMRPYCPIETMDSEDLFFMLFTSGSTGKPKGIAHTTAGYLLYIALSHKYVFDVHPGDIYACVADVGWITGHSYIVYGPLCNGLTTFIFESIPTYPDAGRYWAMIDRHKITQFYTAPTAIRALMRLGDAFPKRYDLSSLRVLGTVGEPINPEAWRWYNTMVGRNRCNIVDTYFLTESGGHVLTPFPGAIKTKPGCATVPFFGVEPVILDSKTGKRLDGNLVHGILCFARSWPGMMRTVFSSHQRMLSTYLKPYKGYYFSGDGVIRDKDGYLWITGRVDDTLNVSGHRLGAAEIEHALVQNLMVAEAAVVGYPHPVKGTGIFCYVTLKDCVFQSTSAEVAIAELKKSVRNAIGPIATPDVIIFSRALPKTRSGKIMRRILRKIAAGNYDDFGDVSALANGEVVSKLIRLTKSL</sequence>
<dbReference type="InterPro" id="IPR000873">
    <property type="entry name" value="AMP-dep_synth/lig_dom"/>
</dbReference>
<reference evidence="9 10" key="1">
    <citation type="journal article" date="2020" name="bioRxiv">
        <title>Metabolic contributions of an alphaproteobacterial endosymbiont in the apicomplexan Cardiosporidium cionae.</title>
        <authorList>
            <person name="Hunter E.S."/>
            <person name="Paight C.J."/>
            <person name="Lane C.E."/>
        </authorList>
    </citation>
    <scope>NUCLEOTIDE SEQUENCE [LARGE SCALE GENOMIC DNA]</scope>
    <source>
        <strain evidence="9">ESH_2018</strain>
    </source>
</reference>
<dbReference type="NCBIfam" id="TIGR02188">
    <property type="entry name" value="Ac_CoA_lig_AcsA"/>
    <property type="match status" value="1"/>
</dbReference>
<dbReference type="EC" id="6.2.1.1" evidence="5"/>